<evidence type="ECO:0000313" key="6">
    <source>
        <dbReference type="EMBL" id="MDT8760137.1"/>
    </source>
</evidence>
<evidence type="ECO:0000256" key="2">
    <source>
        <dbReference type="ARBA" id="ARBA00022723"/>
    </source>
</evidence>
<comment type="caution">
    <text evidence="6">The sequence shown here is derived from an EMBL/GenBank/DDBJ whole genome shotgun (WGS) entry which is preliminary data.</text>
</comment>
<sequence length="484" mass="53231">MELNRRQLLGTGLLGAASMLLPPEKLFAAMLPADWTLGVTDVDADITPRAMRRVHGRAPVDFKGLLYRNGPAKFRRAGGNATHWFDGDGLVRRFAIHEGEARLAARFVDTEKRRQESRAEAMVMPGFGTPQRPGAVVTGPDSANAANTSVMLAGDELWALWEGGSAYRLDPESLATVGPKTLRPDLAQMPFLAHPRTEPDGTVWNLGLAGARAMVWKLRPDGSLAAATPLKLPRASYIHDFTATARHLVIVLQPWVQARQTMPYSAMFAWQPELGTQVLVVDKDDLTQSRIFELPAFSFFHLGDAWEEKDGTIRFDGCVSDDPAFAMKEASDLLLGRNRVASPPMLAMVTLHADGRGELARTGIKAEFPQNDRRRAGLSRRFTAFAGLYNAERPLARGVGLFDWQRGTARSYDFGARQLVEEFLFVPRGADEGDGWLVGTTVNLDARATELHLLDARRIEAGPVAIWRADVALPVGFHGTFRRG</sequence>
<protein>
    <recommendedName>
        <fullName evidence="5">Dioxygenase</fullName>
        <ecNumber evidence="5">1.13.11.-</ecNumber>
    </recommendedName>
</protein>
<accession>A0ABU3N6H9</accession>
<dbReference type="PROSITE" id="PS51318">
    <property type="entry name" value="TAT"/>
    <property type="match status" value="1"/>
</dbReference>
<gene>
    <name evidence="6" type="ORF">MZO42_15660</name>
</gene>
<evidence type="ECO:0000256" key="1">
    <source>
        <dbReference type="ARBA" id="ARBA00006787"/>
    </source>
</evidence>
<comment type="similarity">
    <text evidence="1 5">Belongs to the carotenoid oxygenase family.</text>
</comment>
<proteinExistence type="inferred from homology"/>
<evidence type="ECO:0000256" key="3">
    <source>
        <dbReference type="ARBA" id="ARBA00023002"/>
    </source>
</evidence>
<keyword evidence="2 5" id="KW-0479">Metal-binding</keyword>
<reference evidence="6" key="1">
    <citation type="submission" date="2022-04" db="EMBL/GenBank/DDBJ databases">
        <title>Tomato heritable bacteria conferring resistance against bacterial wilt.</title>
        <authorList>
            <person name="Yin J."/>
        </authorList>
    </citation>
    <scope>NUCLEOTIDE SEQUENCE</scope>
    <source>
        <strain evidence="6">Cra20</strain>
    </source>
</reference>
<dbReference type="InterPro" id="IPR004294">
    <property type="entry name" value="Carotenoid_Oase"/>
</dbReference>
<dbReference type="InterPro" id="IPR006311">
    <property type="entry name" value="TAT_signal"/>
</dbReference>
<dbReference type="Pfam" id="PF03055">
    <property type="entry name" value="RPE65"/>
    <property type="match status" value="1"/>
</dbReference>
<name>A0ABU3N6H9_9SPHN</name>
<comment type="cofactor">
    <cofactor evidence="5">
        <name>Fe(2+)</name>
        <dbReference type="ChEBI" id="CHEBI:29033"/>
    </cofactor>
    <text evidence="5">Binds 1 Fe(2+) ion per subunit.</text>
</comment>
<keyword evidence="3 5" id="KW-0560">Oxidoreductase</keyword>
<keyword evidence="5" id="KW-0223">Dioxygenase</keyword>
<dbReference type="EMBL" id="JALMLT010000004">
    <property type="protein sequence ID" value="MDT8760137.1"/>
    <property type="molecule type" value="Genomic_DNA"/>
</dbReference>
<dbReference type="EC" id="1.13.11.-" evidence="5"/>
<dbReference type="PANTHER" id="PTHR10543">
    <property type="entry name" value="BETA-CAROTENE DIOXYGENASE"/>
    <property type="match status" value="1"/>
</dbReference>
<evidence type="ECO:0000256" key="5">
    <source>
        <dbReference type="RuleBase" id="RU364048"/>
    </source>
</evidence>
<dbReference type="PANTHER" id="PTHR10543:SF89">
    <property type="entry name" value="CAROTENOID 9,10(9',10')-CLEAVAGE DIOXYGENASE 1"/>
    <property type="match status" value="1"/>
</dbReference>
<keyword evidence="4 5" id="KW-0408">Iron</keyword>
<organism evidence="6">
    <name type="scientific">Sphingomonas psychrotolerans</name>
    <dbReference type="NCBI Taxonomy" id="1327635"/>
    <lineage>
        <taxon>Bacteria</taxon>
        <taxon>Pseudomonadati</taxon>
        <taxon>Pseudomonadota</taxon>
        <taxon>Alphaproteobacteria</taxon>
        <taxon>Sphingomonadales</taxon>
        <taxon>Sphingomonadaceae</taxon>
        <taxon>Sphingomonas</taxon>
    </lineage>
</organism>
<evidence type="ECO:0000256" key="4">
    <source>
        <dbReference type="ARBA" id="ARBA00023004"/>
    </source>
</evidence>